<evidence type="ECO:0000256" key="9">
    <source>
        <dbReference type="ARBA" id="ARBA00022927"/>
    </source>
</evidence>
<keyword evidence="18" id="KW-1185">Reference proteome</keyword>
<evidence type="ECO:0000256" key="2">
    <source>
        <dbReference type="ARBA" id="ARBA00012513"/>
    </source>
</evidence>
<protein>
    <recommendedName>
        <fullName evidence="2">non-specific serine/threonine protein kinase</fullName>
        <ecNumber evidence="2">2.7.11.1</ecNumber>
    </recommendedName>
    <alternativeName>
        <fullName evidence="11">Autophagy-related protein 1</fullName>
    </alternativeName>
</protein>
<dbReference type="InterPro" id="IPR017441">
    <property type="entry name" value="Protein_kinase_ATP_BS"/>
</dbReference>
<dbReference type="GO" id="GO:0005524">
    <property type="term" value="F:ATP binding"/>
    <property type="evidence" value="ECO:0007669"/>
    <property type="project" value="UniProtKB-UniRule"/>
</dbReference>
<evidence type="ECO:0000256" key="8">
    <source>
        <dbReference type="ARBA" id="ARBA00022840"/>
    </source>
</evidence>
<comment type="catalytic activity">
    <reaction evidence="12">
        <text>L-threonyl-[protein] + ATP = O-phospho-L-threonyl-[protein] + ADP + H(+)</text>
        <dbReference type="Rhea" id="RHEA:46608"/>
        <dbReference type="Rhea" id="RHEA-COMP:11060"/>
        <dbReference type="Rhea" id="RHEA-COMP:11605"/>
        <dbReference type="ChEBI" id="CHEBI:15378"/>
        <dbReference type="ChEBI" id="CHEBI:30013"/>
        <dbReference type="ChEBI" id="CHEBI:30616"/>
        <dbReference type="ChEBI" id="CHEBI:61977"/>
        <dbReference type="ChEBI" id="CHEBI:456216"/>
        <dbReference type="EC" id="2.7.11.1"/>
    </reaction>
</comment>
<comment type="caution">
    <text evidence="17">The sequence shown here is derived from an EMBL/GenBank/DDBJ whole genome shotgun (WGS) entry which is preliminary data.</text>
</comment>
<comment type="subcellular location">
    <subcellularLocation>
        <location evidence="1">Preautophagosomal structure membrane</location>
        <topology evidence="1">Peripheral membrane protein</topology>
    </subcellularLocation>
</comment>
<evidence type="ECO:0000313" key="17">
    <source>
        <dbReference type="EMBL" id="TGJ88657.1"/>
    </source>
</evidence>
<feature type="region of interest" description="Disordered" evidence="15">
    <location>
        <begin position="561"/>
        <end position="591"/>
    </location>
</feature>
<evidence type="ECO:0000256" key="12">
    <source>
        <dbReference type="ARBA" id="ARBA00047899"/>
    </source>
</evidence>
<feature type="binding site" evidence="14">
    <location>
        <position position="231"/>
    </location>
    <ligand>
        <name>ATP</name>
        <dbReference type="ChEBI" id="CHEBI:30616"/>
    </ligand>
</feature>
<dbReference type="InterPro" id="IPR045269">
    <property type="entry name" value="Atg1-like"/>
</dbReference>
<dbReference type="GO" id="GO:0000045">
    <property type="term" value="P:autophagosome assembly"/>
    <property type="evidence" value="ECO:0007669"/>
    <property type="project" value="TreeGrafter"/>
</dbReference>
<dbReference type="OrthoDB" id="4062651at2759"/>
<dbReference type="PANTHER" id="PTHR24348">
    <property type="entry name" value="SERINE/THREONINE-PROTEIN KINASE UNC-51-RELATED"/>
    <property type="match status" value="1"/>
</dbReference>
<dbReference type="GO" id="GO:0034727">
    <property type="term" value="P:piecemeal microautophagy of the nucleus"/>
    <property type="evidence" value="ECO:0007669"/>
    <property type="project" value="TreeGrafter"/>
</dbReference>
<keyword evidence="10" id="KW-0072">Autophagy</keyword>
<dbReference type="STRING" id="37992.A0A4Z0YXJ5"/>
<evidence type="ECO:0000256" key="14">
    <source>
        <dbReference type="PROSITE-ProRule" id="PRU10141"/>
    </source>
</evidence>
<sequence>MPRPQPHPLALFSLTATNQRAHDVITHPINDHLASTLSDGNLALDIGHVISTSGDGMTLATLGRNADIFVPGTTISKVQCSFEIDPVTNIIMFYDRSHNRSTQVSGKNAKPFEYGRPRKVVVSNVTNTIIGMGGQKRDLVCFKLIWHYDTIRAMEKVKDRQSGALEENRHLARTIDEADTSAPTRMETRIHTTGPQQPQLRYTSLETLGRGISGSVKKVVDVDTGRLMALKLLKRPSGLAEQMKLSRALKREVETLSRLSHPHIVEYIAFQDVDEPDSVGFQGADDHYSIVSKGKEKYHSITSQGDDESESTASQDEDEAMSFKLFMGLNQGTLMSLVEHDDISVDKNQLCQHVLHQMLKAIDFLATQDVIHRDIKPENILYDIRSSNYCFQLGDFGLSSSPSIALTVAGSLLYMAPEVLQGGRQTHKIDVWSLFVTILWTLDTTGFRQLSAECRTIQDAHHAILSSVAGVSVIEEMARVNSEERASAAQMLIKCFNGEGLSTPQHQVPALEYTQASTSTQYTATPPPLQAMEYTQASTSTQRTTTPPPLLAPRTRYMGLRRRRAPPQDRCRVGKPRRHERQPGSLAPPPLATRWTDLQILRSSNAPIFANRFQST</sequence>
<dbReference type="InterPro" id="IPR011009">
    <property type="entry name" value="Kinase-like_dom_sf"/>
</dbReference>
<keyword evidence="5" id="KW-0808">Transferase</keyword>
<dbReference type="PROSITE" id="PS00108">
    <property type="entry name" value="PROTEIN_KINASE_ST"/>
    <property type="match status" value="1"/>
</dbReference>
<proteinExistence type="predicted"/>
<evidence type="ECO:0000256" key="5">
    <source>
        <dbReference type="ARBA" id="ARBA00022679"/>
    </source>
</evidence>
<evidence type="ECO:0000256" key="6">
    <source>
        <dbReference type="ARBA" id="ARBA00022741"/>
    </source>
</evidence>
<dbReference type="GO" id="GO:0005776">
    <property type="term" value="C:autophagosome"/>
    <property type="evidence" value="ECO:0007669"/>
    <property type="project" value="TreeGrafter"/>
</dbReference>
<dbReference type="Proteomes" id="UP000297716">
    <property type="component" value="Unassembled WGS sequence"/>
</dbReference>
<evidence type="ECO:0000259" key="16">
    <source>
        <dbReference type="PROSITE" id="PS50011"/>
    </source>
</evidence>
<evidence type="ECO:0000256" key="13">
    <source>
        <dbReference type="ARBA" id="ARBA00048679"/>
    </source>
</evidence>
<dbReference type="SUPFAM" id="SSF56112">
    <property type="entry name" value="Protein kinase-like (PK-like)"/>
    <property type="match status" value="1"/>
</dbReference>
<keyword evidence="9" id="KW-0653">Protein transport</keyword>
<dbReference type="AlphaFoldDB" id="A0A4Z0YXJ5"/>
<gene>
    <name evidence="17" type="ORF">E0Z10_g5</name>
</gene>
<keyword evidence="4" id="KW-0723">Serine/threonine-protein kinase</keyword>
<accession>A0A4Z0YXJ5</accession>
<evidence type="ECO:0000256" key="4">
    <source>
        <dbReference type="ARBA" id="ARBA00022527"/>
    </source>
</evidence>
<dbReference type="GO" id="GO:0034045">
    <property type="term" value="C:phagophore assembly site membrane"/>
    <property type="evidence" value="ECO:0007669"/>
    <property type="project" value="UniProtKB-SubCell"/>
</dbReference>
<dbReference type="EC" id="2.7.11.1" evidence="2"/>
<evidence type="ECO:0000256" key="7">
    <source>
        <dbReference type="ARBA" id="ARBA00022777"/>
    </source>
</evidence>
<dbReference type="GO" id="GO:0042594">
    <property type="term" value="P:response to starvation"/>
    <property type="evidence" value="ECO:0007669"/>
    <property type="project" value="TreeGrafter"/>
</dbReference>
<keyword evidence="7" id="KW-0418">Kinase</keyword>
<evidence type="ECO:0000313" key="18">
    <source>
        <dbReference type="Proteomes" id="UP000297716"/>
    </source>
</evidence>
<keyword evidence="8 14" id="KW-0067">ATP-binding</keyword>
<name>A0A4Z0YXJ5_9PEZI</name>
<dbReference type="PROSITE" id="PS00107">
    <property type="entry name" value="PROTEIN_KINASE_ATP"/>
    <property type="match status" value="1"/>
</dbReference>
<evidence type="ECO:0000256" key="3">
    <source>
        <dbReference type="ARBA" id="ARBA00022448"/>
    </source>
</evidence>
<dbReference type="InterPro" id="IPR008271">
    <property type="entry name" value="Ser/Thr_kinase_AS"/>
</dbReference>
<dbReference type="Gene3D" id="1.10.510.10">
    <property type="entry name" value="Transferase(Phosphotransferase) domain 1"/>
    <property type="match status" value="1"/>
</dbReference>
<feature type="domain" description="Protein kinase" evidence="16">
    <location>
        <begin position="202"/>
        <end position="497"/>
    </location>
</feature>
<comment type="catalytic activity">
    <reaction evidence="13">
        <text>L-seryl-[protein] + ATP = O-phospho-L-seryl-[protein] + ADP + H(+)</text>
        <dbReference type="Rhea" id="RHEA:17989"/>
        <dbReference type="Rhea" id="RHEA-COMP:9863"/>
        <dbReference type="Rhea" id="RHEA-COMP:11604"/>
        <dbReference type="ChEBI" id="CHEBI:15378"/>
        <dbReference type="ChEBI" id="CHEBI:29999"/>
        <dbReference type="ChEBI" id="CHEBI:30616"/>
        <dbReference type="ChEBI" id="CHEBI:83421"/>
        <dbReference type="ChEBI" id="CHEBI:456216"/>
        <dbReference type="EC" id="2.7.11.1"/>
    </reaction>
</comment>
<evidence type="ECO:0000256" key="15">
    <source>
        <dbReference type="SAM" id="MobiDB-lite"/>
    </source>
</evidence>
<dbReference type="Gene3D" id="3.30.200.20">
    <property type="entry name" value="Phosphorylase Kinase, domain 1"/>
    <property type="match status" value="1"/>
</dbReference>
<dbReference type="GO" id="GO:0004674">
    <property type="term" value="F:protein serine/threonine kinase activity"/>
    <property type="evidence" value="ECO:0007669"/>
    <property type="project" value="UniProtKB-KW"/>
</dbReference>
<dbReference type="GO" id="GO:0005829">
    <property type="term" value="C:cytosol"/>
    <property type="evidence" value="ECO:0007669"/>
    <property type="project" value="TreeGrafter"/>
</dbReference>
<dbReference type="PANTHER" id="PTHR24348:SF22">
    <property type="entry name" value="NON-SPECIFIC SERINE_THREONINE PROTEIN KINASE"/>
    <property type="match status" value="1"/>
</dbReference>
<dbReference type="PROSITE" id="PS50011">
    <property type="entry name" value="PROTEIN_KINASE_DOM"/>
    <property type="match status" value="1"/>
</dbReference>
<dbReference type="GO" id="GO:0000422">
    <property type="term" value="P:autophagy of mitochondrion"/>
    <property type="evidence" value="ECO:0007669"/>
    <property type="project" value="TreeGrafter"/>
</dbReference>
<reference evidence="17 18" key="1">
    <citation type="submission" date="2019-03" db="EMBL/GenBank/DDBJ databases">
        <title>Draft genome sequence of Xylaria hypoxylon DSM 108379, a ubiquitous saprotrophic-parasitic fungi on hardwood.</title>
        <authorList>
            <person name="Buettner E."/>
            <person name="Leonhardt S."/>
            <person name="Gebauer A.M."/>
            <person name="Liers C."/>
            <person name="Hofrichter M."/>
            <person name="Kellner H."/>
        </authorList>
    </citation>
    <scope>NUCLEOTIDE SEQUENCE [LARGE SCALE GENOMIC DNA]</scope>
    <source>
        <strain evidence="17 18">DSM 108379</strain>
    </source>
</reference>
<evidence type="ECO:0000256" key="1">
    <source>
        <dbReference type="ARBA" id="ARBA00004623"/>
    </source>
</evidence>
<dbReference type="EMBL" id="SKBN01000001">
    <property type="protein sequence ID" value="TGJ88657.1"/>
    <property type="molecule type" value="Genomic_DNA"/>
</dbReference>
<keyword evidence="3" id="KW-0813">Transport</keyword>
<evidence type="ECO:0000256" key="11">
    <source>
        <dbReference type="ARBA" id="ARBA00030237"/>
    </source>
</evidence>
<keyword evidence="6 14" id="KW-0547">Nucleotide-binding</keyword>
<evidence type="ECO:0000256" key="10">
    <source>
        <dbReference type="ARBA" id="ARBA00023006"/>
    </source>
</evidence>
<dbReference type="InterPro" id="IPR000719">
    <property type="entry name" value="Prot_kinase_dom"/>
</dbReference>
<dbReference type="GO" id="GO:0061709">
    <property type="term" value="P:reticulophagy"/>
    <property type="evidence" value="ECO:0007669"/>
    <property type="project" value="TreeGrafter"/>
</dbReference>
<dbReference type="GO" id="GO:0010506">
    <property type="term" value="P:regulation of autophagy"/>
    <property type="evidence" value="ECO:0007669"/>
    <property type="project" value="InterPro"/>
</dbReference>
<organism evidence="17 18">
    <name type="scientific">Xylaria hypoxylon</name>
    <dbReference type="NCBI Taxonomy" id="37992"/>
    <lineage>
        <taxon>Eukaryota</taxon>
        <taxon>Fungi</taxon>
        <taxon>Dikarya</taxon>
        <taxon>Ascomycota</taxon>
        <taxon>Pezizomycotina</taxon>
        <taxon>Sordariomycetes</taxon>
        <taxon>Xylariomycetidae</taxon>
        <taxon>Xylariales</taxon>
        <taxon>Xylariaceae</taxon>
        <taxon>Xylaria</taxon>
    </lineage>
</organism>
<dbReference type="Pfam" id="PF00069">
    <property type="entry name" value="Pkinase"/>
    <property type="match status" value="2"/>
</dbReference>
<dbReference type="SMART" id="SM00220">
    <property type="entry name" value="S_TKc"/>
    <property type="match status" value="1"/>
</dbReference>
<dbReference type="GO" id="GO:0015031">
    <property type="term" value="P:protein transport"/>
    <property type="evidence" value="ECO:0007669"/>
    <property type="project" value="UniProtKB-KW"/>
</dbReference>